<keyword evidence="5" id="KW-1133">Transmembrane helix</keyword>
<evidence type="ECO:0000256" key="1">
    <source>
        <dbReference type="ARBA" id="ARBA00005664"/>
    </source>
</evidence>
<comment type="similarity">
    <text evidence="1">Belongs to the glycosyltransferase 34 family.</text>
</comment>
<feature type="transmembrane region" description="Helical" evidence="5">
    <location>
        <begin position="39"/>
        <end position="58"/>
    </location>
</feature>
<evidence type="ECO:0000256" key="3">
    <source>
        <dbReference type="ARBA" id="ARBA00022679"/>
    </source>
</evidence>
<dbReference type="GO" id="GO:0006487">
    <property type="term" value="P:protein N-linked glycosylation"/>
    <property type="evidence" value="ECO:0007669"/>
    <property type="project" value="TreeGrafter"/>
</dbReference>
<accession>A0A9P8LIA5</accession>
<dbReference type="FunFam" id="3.90.550.10:FF:000149">
    <property type="entry name" value="Alpha-1,6-mannosyltransferase subunit"/>
    <property type="match status" value="1"/>
</dbReference>
<reference evidence="6" key="1">
    <citation type="submission" date="2021-03" db="EMBL/GenBank/DDBJ databases">
        <title>Comparative genomics and phylogenomic investigation of the class Geoglossomycetes provide insights into ecological specialization and systematics.</title>
        <authorList>
            <person name="Melie T."/>
            <person name="Pirro S."/>
            <person name="Miller A.N."/>
            <person name="Quandt A."/>
        </authorList>
    </citation>
    <scope>NUCLEOTIDE SEQUENCE</scope>
    <source>
        <strain evidence="6">CAQ_001_2017</strain>
    </source>
</reference>
<evidence type="ECO:0000256" key="2">
    <source>
        <dbReference type="ARBA" id="ARBA00022676"/>
    </source>
</evidence>
<keyword evidence="5" id="KW-0472">Membrane</keyword>
<comment type="caution">
    <text evidence="6">The sequence shown here is derived from an EMBL/GenBank/DDBJ whole genome shotgun (WGS) entry which is preliminary data.</text>
</comment>
<keyword evidence="5" id="KW-0812">Transmembrane</keyword>
<sequence length="318" mass="36082">MQFAMPPPSRKSSNPPAYASAFSSPRLPTFVPRRRRLQFIAILACGTFAILVLFSRIFSSSSRRPPSGTAEVVLVTTIDDQGFSKEYIEKIKKNRLDYAERHGYATFFPARTDYNIKGAPTGWAGIPAMRHALTAFPNSKFFFFLGQGALIMNPSLSLNSHITSRERLENLMLRDTSVVPPDSVIKTFAHQNGDEVDLILTQHEDGLGQRSFILRQGDWAKFFLDTWFDPLFRSYNFQKAEAHALEHIVQWHPTILTKLALVPQRIMSAFNTVPGEYGDQGKFQEGDFVIRFPKCDYGRPSECETLMKPFFPQDTEGQ</sequence>
<keyword evidence="3" id="KW-0808">Transferase</keyword>
<dbReference type="PANTHER" id="PTHR31306">
    <property type="entry name" value="ALPHA-1,6-MANNOSYLTRANSFERASE MNN11-RELATED"/>
    <property type="match status" value="1"/>
</dbReference>
<gene>
    <name evidence="6" type="ORF">GP486_000696</name>
</gene>
<evidence type="ECO:0000313" key="6">
    <source>
        <dbReference type="EMBL" id="KAH0565916.1"/>
    </source>
</evidence>
<dbReference type="AlphaFoldDB" id="A0A9P8LIA5"/>
<dbReference type="InterPro" id="IPR008630">
    <property type="entry name" value="Glyco_trans_34"/>
</dbReference>
<dbReference type="GO" id="GO:0000009">
    <property type="term" value="F:alpha-1,6-mannosyltransferase activity"/>
    <property type="evidence" value="ECO:0007669"/>
    <property type="project" value="TreeGrafter"/>
</dbReference>
<name>A0A9P8LIA5_9PEZI</name>
<proteinExistence type="inferred from homology"/>
<organism evidence="6 7">
    <name type="scientific">Trichoglossum hirsutum</name>
    <dbReference type="NCBI Taxonomy" id="265104"/>
    <lineage>
        <taxon>Eukaryota</taxon>
        <taxon>Fungi</taxon>
        <taxon>Dikarya</taxon>
        <taxon>Ascomycota</taxon>
        <taxon>Pezizomycotina</taxon>
        <taxon>Geoglossomycetes</taxon>
        <taxon>Geoglossales</taxon>
        <taxon>Geoglossaceae</taxon>
        <taxon>Trichoglossum</taxon>
    </lineage>
</organism>
<dbReference type="Gene3D" id="3.90.550.10">
    <property type="entry name" value="Spore Coat Polysaccharide Biosynthesis Protein SpsA, Chain A"/>
    <property type="match status" value="1"/>
</dbReference>
<feature type="region of interest" description="Disordered" evidence="4">
    <location>
        <begin position="1"/>
        <end position="20"/>
    </location>
</feature>
<evidence type="ECO:0000313" key="7">
    <source>
        <dbReference type="Proteomes" id="UP000750711"/>
    </source>
</evidence>
<dbReference type="GO" id="GO:0000136">
    <property type="term" value="C:mannan polymerase complex"/>
    <property type="evidence" value="ECO:0007669"/>
    <property type="project" value="TreeGrafter"/>
</dbReference>
<evidence type="ECO:0000256" key="5">
    <source>
        <dbReference type="SAM" id="Phobius"/>
    </source>
</evidence>
<protein>
    <submittedName>
        <fullName evidence="6">Uncharacterized protein</fullName>
    </submittedName>
</protein>
<dbReference type="Proteomes" id="UP000750711">
    <property type="component" value="Unassembled WGS sequence"/>
</dbReference>
<dbReference type="Pfam" id="PF05637">
    <property type="entry name" value="Glyco_transf_34"/>
    <property type="match status" value="1"/>
</dbReference>
<keyword evidence="7" id="KW-1185">Reference proteome</keyword>
<dbReference type="PANTHER" id="PTHR31306:SF10">
    <property type="entry name" value="ALPHA-1,6-MANNOSYLTRANSFERASE MNN11-RELATED"/>
    <property type="match status" value="1"/>
</dbReference>
<dbReference type="EMBL" id="JAGHQM010000050">
    <property type="protein sequence ID" value="KAH0565916.1"/>
    <property type="molecule type" value="Genomic_DNA"/>
</dbReference>
<evidence type="ECO:0000256" key="4">
    <source>
        <dbReference type="SAM" id="MobiDB-lite"/>
    </source>
</evidence>
<keyword evidence="2" id="KW-0328">Glycosyltransferase</keyword>
<dbReference type="InterPro" id="IPR029044">
    <property type="entry name" value="Nucleotide-diphossugar_trans"/>
</dbReference>